<keyword evidence="1" id="KW-0812">Transmembrane</keyword>
<dbReference type="NCBIfam" id="TIGR02893">
    <property type="entry name" value="spore_yabQ"/>
    <property type="match status" value="1"/>
</dbReference>
<keyword evidence="3" id="KW-1185">Reference proteome</keyword>
<dbReference type="Proteomes" id="UP000257143">
    <property type="component" value="Unassembled WGS sequence"/>
</dbReference>
<feature type="transmembrane region" description="Helical" evidence="1">
    <location>
        <begin position="68"/>
        <end position="91"/>
    </location>
</feature>
<comment type="caution">
    <text evidence="2">The sequence shown here is derived from an EMBL/GenBank/DDBJ whole genome shotgun (WGS) entry which is preliminary data.</text>
</comment>
<dbReference type="Pfam" id="PF09578">
    <property type="entry name" value="Spore_YabQ"/>
    <property type="match status" value="1"/>
</dbReference>
<accession>A0A3D8PGV7</accession>
<keyword evidence="1" id="KW-1133">Transmembrane helix</keyword>
<gene>
    <name evidence="2" type="primary">yabQ</name>
    <name evidence="2" type="ORF">CWR48_20030</name>
</gene>
<keyword evidence="1" id="KW-0472">Membrane</keyword>
<evidence type="ECO:0000256" key="1">
    <source>
        <dbReference type="SAM" id="Phobius"/>
    </source>
</evidence>
<sequence length="199" mass="23717">MTLSIQFLTMATMVLSGIYLGISQDTFRRFTQYWKNQTLLTYFMEICFWLTQAIILFYVLYRVNAGEIRFYIVMACLLGFSMYQVVAANLYKRLLEHVIRVIAGFYRFCAKVVQVLLITPIRWIIIMLLTILLFILRLVGKVLFFILKLLVMPFKWIGKALYQLLPKKVKKNLHKIAGFYSKMKNICIKWAKFFKFNRR</sequence>
<evidence type="ECO:0000313" key="3">
    <source>
        <dbReference type="Proteomes" id="UP000257143"/>
    </source>
</evidence>
<protein>
    <submittedName>
        <fullName evidence="2">Spore cortex biosynthesis protein YabQ</fullName>
    </submittedName>
</protein>
<dbReference type="EMBL" id="PIOC01000033">
    <property type="protein sequence ID" value="RDW15313.1"/>
    <property type="molecule type" value="Genomic_DNA"/>
</dbReference>
<feature type="transmembrane region" description="Helical" evidence="1">
    <location>
        <begin position="6"/>
        <end position="27"/>
    </location>
</feature>
<feature type="transmembrane region" description="Helical" evidence="1">
    <location>
        <begin position="112"/>
        <end position="136"/>
    </location>
</feature>
<feature type="transmembrane region" description="Helical" evidence="1">
    <location>
        <begin position="39"/>
        <end position="62"/>
    </location>
</feature>
<dbReference type="InterPro" id="IPR019074">
    <property type="entry name" value="YabQ"/>
</dbReference>
<dbReference type="AlphaFoldDB" id="A0A3D8PGV7"/>
<evidence type="ECO:0000313" key="2">
    <source>
        <dbReference type="EMBL" id="RDW15313.1"/>
    </source>
</evidence>
<dbReference type="RefSeq" id="WP_115775066.1">
    <property type="nucleotide sequence ID" value="NZ_PIOC01000033.1"/>
</dbReference>
<reference evidence="3" key="1">
    <citation type="submission" date="2017-11" db="EMBL/GenBank/DDBJ databases">
        <authorList>
            <person name="Zhu W."/>
        </authorList>
    </citation>
    <scope>NUCLEOTIDE SEQUENCE [LARGE SCALE GENOMIC DNA]</scope>
    <source>
        <strain evidence="3">CAU 1183</strain>
    </source>
</reference>
<dbReference type="OrthoDB" id="1653819at2"/>
<name>A0A3D8PGV7_9BACI</name>
<proteinExistence type="predicted"/>
<organism evidence="2 3">
    <name type="scientific">Oceanobacillus arenosus</name>
    <dbReference type="NCBI Taxonomy" id="1229153"/>
    <lineage>
        <taxon>Bacteria</taxon>
        <taxon>Bacillati</taxon>
        <taxon>Bacillota</taxon>
        <taxon>Bacilli</taxon>
        <taxon>Bacillales</taxon>
        <taxon>Bacillaceae</taxon>
        <taxon>Oceanobacillus</taxon>
    </lineage>
</organism>